<dbReference type="InterPro" id="IPR011936">
    <property type="entry name" value="Myxo_disulph_rpt"/>
</dbReference>
<organism evidence="6 7">
    <name type="scientific">Nannocystis pusilla</name>
    <dbReference type="NCBI Taxonomy" id="889268"/>
    <lineage>
        <taxon>Bacteria</taxon>
        <taxon>Pseudomonadati</taxon>
        <taxon>Myxococcota</taxon>
        <taxon>Polyangia</taxon>
        <taxon>Nannocystales</taxon>
        <taxon>Nannocystaceae</taxon>
        <taxon>Nannocystis</taxon>
    </lineage>
</organism>
<gene>
    <name evidence="6" type="ORF">OV079_17850</name>
</gene>
<dbReference type="RefSeq" id="WP_267769997.1">
    <property type="nucleotide sequence ID" value="NZ_JAPNKE010000002.1"/>
</dbReference>
<keyword evidence="7" id="KW-1185">Reference proteome</keyword>
<comment type="caution">
    <text evidence="6">The sequence shown here is derived from an EMBL/GenBank/DDBJ whole genome shotgun (WGS) entry which is preliminary data.</text>
</comment>
<evidence type="ECO:0000313" key="7">
    <source>
        <dbReference type="Proteomes" id="UP001150924"/>
    </source>
</evidence>
<dbReference type="PROSITE" id="PS51257">
    <property type="entry name" value="PROKAR_LIPOPROTEIN"/>
    <property type="match status" value="1"/>
</dbReference>
<evidence type="ECO:0000256" key="5">
    <source>
        <dbReference type="SAM" id="SignalP"/>
    </source>
</evidence>
<feature type="chain" id="PRO_5040893180" evidence="5">
    <location>
        <begin position="24"/>
        <end position="595"/>
    </location>
</feature>
<dbReference type="AlphaFoldDB" id="A0A9X3EQH0"/>
<keyword evidence="2" id="KW-0677">Repeat</keyword>
<feature type="signal peptide" evidence="5">
    <location>
        <begin position="1"/>
        <end position="23"/>
    </location>
</feature>
<evidence type="ECO:0000256" key="2">
    <source>
        <dbReference type="ARBA" id="ARBA00022737"/>
    </source>
</evidence>
<dbReference type="EMBL" id="JAPNKE010000002">
    <property type="protein sequence ID" value="MCY1007380.1"/>
    <property type="molecule type" value="Genomic_DNA"/>
</dbReference>
<keyword evidence="1 5" id="KW-0732">Signal</keyword>
<dbReference type="Pfam" id="PF13948">
    <property type="entry name" value="DUF4215"/>
    <property type="match status" value="2"/>
</dbReference>
<dbReference type="NCBIfam" id="TIGR02232">
    <property type="entry name" value="myxo_disulf_rpt"/>
    <property type="match status" value="3"/>
</dbReference>
<dbReference type="Proteomes" id="UP001150924">
    <property type="component" value="Unassembled WGS sequence"/>
</dbReference>
<feature type="compositionally biased region" description="Polar residues" evidence="4">
    <location>
        <begin position="47"/>
        <end position="69"/>
    </location>
</feature>
<feature type="compositionally biased region" description="Low complexity" evidence="4">
    <location>
        <begin position="35"/>
        <end position="46"/>
    </location>
</feature>
<feature type="compositionally biased region" description="Low complexity" evidence="4">
    <location>
        <begin position="70"/>
        <end position="106"/>
    </location>
</feature>
<evidence type="ECO:0000256" key="3">
    <source>
        <dbReference type="ARBA" id="ARBA00023157"/>
    </source>
</evidence>
<name>A0A9X3EQH0_9BACT</name>
<keyword evidence="3" id="KW-1015">Disulfide bond</keyword>
<accession>A0A9X3EQH0</accession>
<sequence>MTTRPIIRLLTTGFLATALGACGDDGNNVSSASEGQTQGDDTTTTTNASNATPGSASESETAQPTTESPTTGVSDSDTQGTTDSTTTDATTTTSTGTETEGVTEATPECGNGVQEGSEECDDGNDVEGDGCEPTCTITAVCGNGQVEGGEACDDGNTEDGDECSADCLTSTPAQECGNGSVEEPEQCDDGNVDPGDGCEPDCTFTPAECGNGIKERGEQCDDGNEVNGGPNDFCLNDCTPFFPANCQAPADYVTCDNTPDVISNKADKNNALKAIGICNVAPNNSIITSNFQFSQAVDNTWQVAKGFGSYTYDHDNDPQTPNQLLYSPREGDTFLMLSSGFIAAPNGQGVVIEAPNSQTHDNNGNPDGNVNQVPLPPPFKNVNGSNNGVGGTPFKNCDNGVPNGDKDCSDTLQAQWQMTNGNANDRIYFTFNTTVPAGTFGYTFDFVFCSAEWPSWVGSSYNDLLIAYQVDPTPDDPNQVPPVDPYSGNVTFIPNPNNPASGLPLTITALDPYYDGPGYTYAEPQLAGTGFEQHACTDWFTAKGGVQPGAEVTIGFFLADMSDQYLTTVALLDNFRWDCEGCVPSEVDDCGVQPM</sequence>
<feature type="compositionally biased region" description="Acidic residues" evidence="4">
    <location>
        <begin position="116"/>
        <end position="126"/>
    </location>
</feature>
<evidence type="ECO:0000256" key="1">
    <source>
        <dbReference type="ARBA" id="ARBA00022729"/>
    </source>
</evidence>
<dbReference type="NCBIfam" id="NF038133">
    <property type="entry name" value="choice_anch_L"/>
    <property type="match status" value="1"/>
</dbReference>
<evidence type="ECO:0000313" key="6">
    <source>
        <dbReference type="EMBL" id="MCY1007380.1"/>
    </source>
</evidence>
<dbReference type="InterPro" id="IPR049804">
    <property type="entry name" value="Choice_anch_L"/>
</dbReference>
<evidence type="ECO:0000256" key="4">
    <source>
        <dbReference type="SAM" id="MobiDB-lite"/>
    </source>
</evidence>
<proteinExistence type="predicted"/>
<reference evidence="6" key="1">
    <citation type="submission" date="2022-11" db="EMBL/GenBank/DDBJ databases">
        <title>Minimal conservation of predation-associated metabolite biosynthetic gene clusters underscores biosynthetic potential of Myxococcota including descriptions for ten novel species: Archangium lansinium sp. nov., Myxococcus landrumus sp. nov., Nannocystis bai.</title>
        <authorList>
            <person name="Ahearne A."/>
            <person name="Stevens C."/>
            <person name="Phillips K."/>
        </authorList>
    </citation>
    <scope>NUCLEOTIDE SEQUENCE</scope>
    <source>
        <strain evidence="6">Na p29</strain>
    </source>
</reference>
<feature type="region of interest" description="Disordered" evidence="4">
    <location>
        <begin position="28"/>
        <end position="126"/>
    </location>
</feature>
<protein>
    <submittedName>
        <fullName evidence="6">Choice-of-anchor L domain-containing protein</fullName>
    </submittedName>
</protein>